<feature type="domain" description="S-adenosyl-L-homocysteine hydrolase NAD binding" evidence="8">
    <location>
        <begin position="192"/>
        <end position="352"/>
    </location>
</feature>
<dbReference type="Gene3D" id="3.40.50.1480">
    <property type="entry name" value="Adenosylhomocysteinase-like"/>
    <property type="match status" value="3"/>
</dbReference>
<dbReference type="PIRSF" id="PIRSF001109">
    <property type="entry name" value="Ad_hcy_hydrolase"/>
    <property type="match status" value="1"/>
</dbReference>
<dbReference type="CDD" id="cd00401">
    <property type="entry name" value="SAHH"/>
    <property type="match status" value="1"/>
</dbReference>
<dbReference type="NCBIfam" id="TIGR00936">
    <property type="entry name" value="ahcY"/>
    <property type="match status" value="1"/>
</dbReference>
<proteinExistence type="inferred from homology"/>
<dbReference type="SMART" id="SM00996">
    <property type="entry name" value="AdoHcyase"/>
    <property type="match status" value="1"/>
</dbReference>
<dbReference type="EMBL" id="JAHFZB010000018">
    <property type="protein sequence ID" value="KAK6479594.1"/>
    <property type="molecule type" value="Genomic_DNA"/>
</dbReference>
<dbReference type="PANTHER" id="PTHR23420">
    <property type="entry name" value="ADENOSYLHOMOCYSTEINASE"/>
    <property type="match status" value="1"/>
</dbReference>
<organism evidence="9 10">
    <name type="scientific">Huso huso</name>
    <name type="common">Beluga</name>
    <name type="synonym">Acipenser huso</name>
    <dbReference type="NCBI Taxonomy" id="61971"/>
    <lineage>
        <taxon>Eukaryota</taxon>
        <taxon>Metazoa</taxon>
        <taxon>Chordata</taxon>
        <taxon>Craniata</taxon>
        <taxon>Vertebrata</taxon>
        <taxon>Euteleostomi</taxon>
        <taxon>Actinopterygii</taxon>
        <taxon>Chondrostei</taxon>
        <taxon>Acipenseriformes</taxon>
        <taxon>Acipenseridae</taxon>
        <taxon>Huso</taxon>
    </lineage>
</organism>
<dbReference type="PROSITE" id="PS00738">
    <property type="entry name" value="ADOHCYASE_1"/>
    <property type="match status" value="1"/>
</dbReference>
<keyword evidence="10" id="KW-1185">Reference proteome</keyword>
<keyword evidence="3 6" id="KW-0520">NAD</keyword>
<dbReference type="Pfam" id="PF05221">
    <property type="entry name" value="AdoHcyase"/>
    <property type="match status" value="1"/>
</dbReference>
<evidence type="ECO:0000256" key="4">
    <source>
        <dbReference type="ARBA" id="ARBA00045926"/>
    </source>
</evidence>
<dbReference type="Gene3D" id="3.40.50.720">
    <property type="entry name" value="NAD(P)-binding Rossmann-like Domain"/>
    <property type="match status" value="1"/>
</dbReference>
<comment type="pathway">
    <text evidence="6">Amino-acid biosynthesis; L-homocysteine biosynthesis; L-homocysteine from S-adenosyl-L-homocysteine: step 1/1.</text>
</comment>
<evidence type="ECO:0000256" key="3">
    <source>
        <dbReference type="ARBA" id="ARBA00023027"/>
    </source>
</evidence>
<dbReference type="Proteomes" id="UP001369086">
    <property type="component" value="Unassembled WGS sequence"/>
</dbReference>
<dbReference type="HAMAP" id="MF_00563">
    <property type="entry name" value="AdoHcyase"/>
    <property type="match status" value="1"/>
</dbReference>
<evidence type="ECO:0000256" key="7">
    <source>
        <dbReference type="RuleBase" id="RU004166"/>
    </source>
</evidence>
<sequence length="432" mass="47851">MSEKLPFKVADISMADWGRKAVEMAENEMPGLMRMREMYGESKPLKGARIAGCLHMTLQTAVLIETLTALGAEVQWSSCNIFSTQDHAAAAIAKTGVPVYAWKGETDEEYIWCIEQTIYFQDGKPLNMILDDGGDLTNMVHKKYPKLLPGIKGISEETTTGVHNLYKMLKNGELKIPAINVNDSVTKSKFDNLYGCRESLIDGIKRATDVMIAGKVAVVAGYGDVGKGCVQALRAFGARVIVTEIDPINALQAAMEGYEVTTMDEACREGNIFVTTTGCEDILLGRHFEQMKDDSIVCNIGHFDVEIDVKWLNENSEKINIKPQVDRYTLKNGRHIILLAEGRLVNLGCAMGHPSFVMSNSFTNQVLAQIELWTNTSKYPLGVYFPGPKLDEAVAAAHLEKLGVKLTKLTDKQSKYIGLPKEGPFKPDHYRY</sequence>
<reference evidence="9 10" key="1">
    <citation type="submission" date="2021-05" db="EMBL/GenBank/DDBJ databases">
        <authorList>
            <person name="Zahm M."/>
            <person name="Klopp C."/>
            <person name="Cabau C."/>
            <person name="Kuhl H."/>
            <person name="Suciu R."/>
            <person name="Ciorpac M."/>
            <person name="Holostenco D."/>
            <person name="Gessner J."/>
            <person name="Wuertz S."/>
            <person name="Hohne C."/>
            <person name="Stock M."/>
            <person name="Gislard M."/>
            <person name="Lluch J."/>
            <person name="Milhes M."/>
            <person name="Lampietro C."/>
            <person name="Lopez Roques C."/>
            <person name="Donnadieu C."/>
            <person name="Du K."/>
            <person name="Schartl M."/>
            <person name="Guiguen Y."/>
        </authorList>
    </citation>
    <scope>NUCLEOTIDE SEQUENCE [LARGE SCALE GENOMIC DNA]</scope>
    <source>
        <strain evidence="9">Hh-F2</strain>
        <tissue evidence="9">Blood</tissue>
    </source>
</reference>
<keyword evidence="2 6" id="KW-0554">One-carbon metabolism</keyword>
<evidence type="ECO:0000313" key="9">
    <source>
        <dbReference type="EMBL" id="KAK6479594.1"/>
    </source>
</evidence>
<dbReference type="InterPro" id="IPR042172">
    <property type="entry name" value="Adenosylhomocyst_ase-like_sf"/>
</dbReference>
<evidence type="ECO:0000256" key="5">
    <source>
        <dbReference type="ARBA" id="ARBA00047800"/>
    </source>
</evidence>
<name>A0ABR0Z4J2_HUSHU</name>
<dbReference type="SUPFAM" id="SSF51735">
    <property type="entry name" value="NAD(P)-binding Rossmann-fold domains"/>
    <property type="match status" value="1"/>
</dbReference>
<keyword evidence="6" id="KW-0378">Hydrolase</keyword>
<evidence type="ECO:0000256" key="6">
    <source>
        <dbReference type="RuleBase" id="RU000548"/>
    </source>
</evidence>
<dbReference type="NCBIfam" id="NF004005">
    <property type="entry name" value="PRK05476.2-3"/>
    <property type="match status" value="1"/>
</dbReference>
<gene>
    <name evidence="9" type="ORF">HHUSO_G20369</name>
</gene>
<comment type="caution">
    <text evidence="9">The sequence shown here is derived from an EMBL/GenBank/DDBJ whole genome shotgun (WGS) entry which is preliminary data.</text>
</comment>
<dbReference type="Pfam" id="PF00670">
    <property type="entry name" value="AdoHcyase_NAD"/>
    <property type="match status" value="1"/>
</dbReference>
<comment type="function">
    <text evidence="4">Catalyzes the hydrolysis of S-adenosyl-L-homocysteine to form adenosine and homocysteine. Binds copper ions.</text>
</comment>
<dbReference type="SUPFAM" id="SSF52283">
    <property type="entry name" value="Formate/glycerate dehydrogenase catalytic domain-like"/>
    <property type="match status" value="1"/>
</dbReference>
<evidence type="ECO:0000313" key="10">
    <source>
        <dbReference type="Proteomes" id="UP001369086"/>
    </source>
</evidence>
<evidence type="ECO:0000256" key="1">
    <source>
        <dbReference type="ARBA" id="ARBA00007122"/>
    </source>
</evidence>
<evidence type="ECO:0000256" key="2">
    <source>
        <dbReference type="ARBA" id="ARBA00022563"/>
    </source>
</evidence>
<comment type="similarity">
    <text evidence="1 7">Belongs to the adenosylhomocysteinase family.</text>
</comment>
<accession>A0ABR0Z4J2</accession>
<dbReference type="InterPro" id="IPR036291">
    <property type="entry name" value="NAD(P)-bd_dom_sf"/>
</dbReference>
<dbReference type="PANTHER" id="PTHR23420:SF0">
    <property type="entry name" value="ADENOSYLHOMOCYSTEINASE"/>
    <property type="match status" value="1"/>
</dbReference>
<protein>
    <recommendedName>
        <fullName evidence="6">Adenosylhomocysteinase</fullName>
        <ecNumber evidence="6">3.13.2.1</ecNumber>
    </recommendedName>
</protein>
<comment type="catalytic activity">
    <reaction evidence="5">
        <text>S-adenosyl-L-homocysteine + H2O = L-homocysteine + adenosine</text>
        <dbReference type="Rhea" id="RHEA:21708"/>
        <dbReference type="ChEBI" id="CHEBI:15377"/>
        <dbReference type="ChEBI" id="CHEBI:16335"/>
        <dbReference type="ChEBI" id="CHEBI:57856"/>
        <dbReference type="ChEBI" id="CHEBI:58199"/>
        <dbReference type="EC" id="3.13.2.1"/>
    </reaction>
    <physiologicalReaction direction="left-to-right" evidence="5">
        <dbReference type="Rhea" id="RHEA:21709"/>
    </physiologicalReaction>
</comment>
<comment type="cofactor">
    <cofactor evidence="6">
        <name>NAD(+)</name>
        <dbReference type="ChEBI" id="CHEBI:57540"/>
    </cofactor>
    <text evidence="6">Binds 1 NAD(+) per subunit.</text>
</comment>
<dbReference type="SMART" id="SM00997">
    <property type="entry name" value="AdoHcyase_NAD"/>
    <property type="match status" value="1"/>
</dbReference>
<dbReference type="EC" id="3.13.2.1" evidence="6"/>
<dbReference type="InterPro" id="IPR020082">
    <property type="entry name" value="S-Ado-L-homoCys_hydrolase_CS"/>
</dbReference>
<dbReference type="InterPro" id="IPR015878">
    <property type="entry name" value="Ado_hCys_hydrolase_NAD-bd"/>
</dbReference>
<dbReference type="InterPro" id="IPR000043">
    <property type="entry name" value="Adenosylhomocysteinase-like"/>
</dbReference>
<evidence type="ECO:0000259" key="8">
    <source>
        <dbReference type="SMART" id="SM00997"/>
    </source>
</evidence>